<feature type="domain" description="OmpR/PhoB-type" evidence="11">
    <location>
        <begin position="133"/>
        <end position="232"/>
    </location>
</feature>
<dbReference type="PROSITE" id="PS51755">
    <property type="entry name" value="OMPR_PHOB"/>
    <property type="match status" value="1"/>
</dbReference>
<reference evidence="13" key="1">
    <citation type="submission" date="2023-06" db="EMBL/GenBank/DDBJ databases">
        <title>Identification and characterization of horizontal gene transfer across gut microbiota members of farm animals based on homology search.</title>
        <authorList>
            <person name="Zeman M."/>
            <person name="Kubasova T."/>
            <person name="Jahodarova E."/>
            <person name="Nykrynova M."/>
            <person name="Rychlik I."/>
        </authorList>
    </citation>
    <scope>NUCLEOTIDE SEQUENCE [LARGE SCALE GENOMIC DNA]</scope>
    <source>
        <strain evidence="13">ET340</strain>
    </source>
</reference>
<feature type="modified residue" description="4-aspartylphosphate" evidence="8">
    <location>
        <position position="53"/>
    </location>
</feature>
<name>A0ABT7UNW3_9FIRM</name>
<proteinExistence type="predicted"/>
<evidence type="ECO:0000256" key="8">
    <source>
        <dbReference type="PROSITE-ProRule" id="PRU00169"/>
    </source>
</evidence>
<dbReference type="SUPFAM" id="SSF46894">
    <property type="entry name" value="C-terminal effector domain of the bipartite response regulators"/>
    <property type="match status" value="1"/>
</dbReference>
<dbReference type="InterPro" id="IPR001867">
    <property type="entry name" value="OmpR/PhoB-type_DNA-bd"/>
</dbReference>
<dbReference type="Gene3D" id="6.10.250.690">
    <property type="match status" value="1"/>
</dbReference>
<dbReference type="Pfam" id="PF00072">
    <property type="entry name" value="Response_reg"/>
    <property type="match status" value="1"/>
</dbReference>
<dbReference type="RefSeq" id="WP_289599252.1">
    <property type="nucleotide sequence ID" value="NZ_JAUDCL010000004.1"/>
</dbReference>
<keyword evidence="3" id="KW-0902">Two-component regulatory system</keyword>
<dbReference type="InterPro" id="IPR016032">
    <property type="entry name" value="Sig_transdc_resp-reg_C-effctor"/>
</dbReference>
<dbReference type="EMBL" id="JAUDCL010000004">
    <property type="protein sequence ID" value="MDM8200440.1"/>
    <property type="molecule type" value="Genomic_DNA"/>
</dbReference>
<keyword evidence="5 9" id="KW-0238">DNA-binding</keyword>
<protein>
    <recommendedName>
        <fullName evidence="1">Stage 0 sporulation protein A homolog</fullName>
    </recommendedName>
</protein>
<evidence type="ECO:0000256" key="2">
    <source>
        <dbReference type="ARBA" id="ARBA00022553"/>
    </source>
</evidence>
<keyword evidence="13" id="KW-1185">Reference proteome</keyword>
<dbReference type="PANTHER" id="PTHR48111:SF40">
    <property type="entry name" value="PHOSPHATE REGULON TRANSCRIPTIONAL REGULATORY PROTEIN PHOB"/>
    <property type="match status" value="1"/>
</dbReference>
<evidence type="ECO:0000313" key="12">
    <source>
        <dbReference type="EMBL" id="MDM8200440.1"/>
    </source>
</evidence>
<dbReference type="InterPro" id="IPR001789">
    <property type="entry name" value="Sig_transdc_resp-reg_receiver"/>
</dbReference>
<reference evidence="12 13" key="2">
    <citation type="submission" date="2023-06" db="EMBL/GenBank/DDBJ databases">
        <title>Identification and characterization of horizontal gene transfer across gut microbiota members of farm animals based on homology search.</title>
        <authorList>
            <person name="Schwarzerova J."/>
            <person name="Nykrynova M."/>
            <person name="Jureckova K."/>
            <person name="Cejkova D."/>
            <person name="Rychlik I."/>
        </authorList>
    </citation>
    <scope>NUCLEOTIDE SEQUENCE [LARGE SCALE GENOMIC DNA]</scope>
    <source>
        <strain evidence="12 13">ET340</strain>
    </source>
</reference>
<comment type="function">
    <text evidence="7">May play the central regulatory role in sporulation. It may be an element of the effector pathway responsible for the activation of sporulation genes in response to nutritional stress. Spo0A may act in concert with spo0H (a sigma factor) to control the expression of some genes that are critical to the sporulation process.</text>
</comment>
<keyword evidence="4" id="KW-0805">Transcription regulation</keyword>
<dbReference type="InterPro" id="IPR036388">
    <property type="entry name" value="WH-like_DNA-bd_sf"/>
</dbReference>
<dbReference type="Pfam" id="PF00486">
    <property type="entry name" value="Trans_reg_C"/>
    <property type="match status" value="1"/>
</dbReference>
<dbReference type="InterPro" id="IPR039420">
    <property type="entry name" value="WalR-like"/>
</dbReference>
<evidence type="ECO:0000256" key="3">
    <source>
        <dbReference type="ARBA" id="ARBA00023012"/>
    </source>
</evidence>
<dbReference type="Gene3D" id="1.10.10.10">
    <property type="entry name" value="Winged helix-like DNA-binding domain superfamily/Winged helix DNA-binding domain"/>
    <property type="match status" value="1"/>
</dbReference>
<dbReference type="InterPro" id="IPR011006">
    <property type="entry name" value="CheY-like_superfamily"/>
</dbReference>
<keyword evidence="6" id="KW-0804">Transcription</keyword>
<evidence type="ECO:0000256" key="6">
    <source>
        <dbReference type="ARBA" id="ARBA00023163"/>
    </source>
</evidence>
<organism evidence="12 13">
    <name type="scientific">Allofournierella massiliensis</name>
    <dbReference type="NCBI Taxonomy" id="1650663"/>
    <lineage>
        <taxon>Bacteria</taxon>
        <taxon>Bacillati</taxon>
        <taxon>Bacillota</taxon>
        <taxon>Clostridia</taxon>
        <taxon>Eubacteriales</taxon>
        <taxon>Oscillospiraceae</taxon>
        <taxon>Allofournierella</taxon>
    </lineage>
</organism>
<dbReference type="SUPFAM" id="SSF52172">
    <property type="entry name" value="CheY-like"/>
    <property type="match status" value="1"/>
</dbReference>
<accession>A0ABT7UNW3</accession>
<feature type="DNA-binding region" description="OmpR/PhoB-type" evidence="9">
    <location>
        <begin position="133"/>
        <end position="232"/>
    </location>
</feature>
<dbReference type="CDD" id="cd17574">
    <property type="entry name" value="REC_OmpR"/>
    <property type="match status" value="1"/>
</dbReference>
<comment type="caution">
    <text evidence="12">The sequence shown here is derived from an EMBL/GenBank/DDBJ whole genome shotgun (WGS) entry which is preliminary data.</text>
</comment>
<dbReference type="PROSITE" id="PS50110">
    <property type="entry name" value="RESPONSE_REGULATORY"/>
    <property type="match status" value="1"/>
</dbReference>
<evidence type="ECO:0000313" key="13">
    <source>
        <dbReference type="Proteomes" id="UP001529380"/>
    </source>
</evidence>
<dbReference type="Gene3D" id="3.40.50.2300">
    <property type="match status" value="1"/>
</dbReference>
<evidence type="ECO:0000256" key="7">
    <source>
        <dbReference type="ARBA" id="ARBA00024867"/>
    </source>
</evidence>
<feature type="domain" description="Response regulatory" evidence="10">
    <location>
        <begin position="4"/>
        <end position="117"/>
    </location>
</feature>
<dbReference type="PANTHER" id="PTHR48111">
    <property type="entry name" value="REGULATOR OF RPOS"/>
    <property type="match status" value="1"/>
</dbReference>
<evidence type="ECO:0000256" key="1">
    <source>
        <dbReference type="ARBA" id="ARBA00018672"/>
    </source>
</evidence>
<keyword evidence="2 8" id="KW-0597">Phosphoprotein</keyword>
<dbReference type="CDD" id="cd00383">
    <property type="entry name" value="trans_reg_C"/>
    <property type="match status" value="1"/>
</dbReference>
<evidence type="ECO:0000259" key="11">
    <source>
        <dbReference type="PROSITE" id="PS51755"/>
    </source>
</evidence>
<dbReference type="SMART" id="SM00862">
    <property type="entry name" value="Trans_reg_C"/>
    <property type="match status" value="1"/>
</dbReference>
<evidence type="ECO:0000256" key="9">
    <source>
        <dbReference type="PROSITE-ProRule" id="PRU01091"/>
    </source>
</evidence>
<reference evidence="12 13" key="3">
    <citation type="submission" date="2023-06" db="EMBL/GenBank/DDBJ databases">
        <authorList>
            <person name="Zeman M."/>
            <person name="Kubasova T."/>
            <person name="Jahodarova E."/>
            <person name="Nykrynova M."/>
            <person name="Rychlik I."/>
        </authorList>
    </citation>
    <scope>NUCLEOTIDE SEQUENCE [LARGE SCALE GENOMIC DNA]</scope>
    <source>
        <strain evidence="12 13">ET340</strain>
    </source>
</reference>
<evidence type="ECO:0000256" key="4">
    <source>
        <dbReference type="ARBA" id="ARBA00023015"/>
    </source>
</evidence>
<dbReference type="SMART" id="SM00448">
    <property type="entry name" value="REC"/>
    <property type="match status" value="1"/>
</dbReference>
<sequence>MPHTILIAEDDQDITNLVKLYLESSGYRVLCAPDGAAALELARTEPIDMAVLDIMMPRMNGYELTRELRAISNMPILILSAKNTDNDKILGLELGADDYLTKPFNPLEITARVKANLRRFYQLNPVSPVPSGSNVLLLGPLRLDLDAMSLTKNGVPIALTPTEYKIFCCLMRSPGRIFTKVQLYEAVSGAYFESDENTMMVHISKLRDKIEDDPRHPCFIKTVRGLGYKIEAVETY</sequence>
<evidence type="ECO:0000256" key="5">
    <source>
        <dbReference type="ARBA" id="ARBA00023125"/>
    </source>
</evidence>
<dbReference type="Proteomes" id="UP001529380">
    <property type="component" value="Unassembled WGS sequence"/>
</dbReference>
<evidence type="ECO:0000259" key="10">
    <source>
        <dbReference type="PROSITE" id="PS50110"/>
    </source>
</evidence>
<gene>
    <name evidence="12" type="ORF">QUW08_03895</name>
</gene>